<reference evidence="3 4" key="1">
    <citation type="submission" date="2014-12" db="EMBL/GenBank/DDBJ databases">
        <authorList>
            <person name="Magill D.J."/>
            <person name="Shaburova O.V."/>
            <person name="Chesnokova E.N."/>
            <person name="Pleteneva E.A."/>
            <person name="Krylov V.N."/>
            <person name="Kulakov L.A."/>
        </authorList>
    </citation>
    <scope>NUCLEOTIDE SEQUENCE [LARGE SCALE GENOMIC DNA]</scope>
</reference>
<dbReference type="OrthoDB" id="102at10239"/>
<dbReference type="RefSeq" id="YP_009210838.1">
    <property type="nucleotide sequence ID" value="NC_028933.1"/>
</dbReference>
<keyword evidence="2" id="KW-0812">Transmembrane</keyword>
<sequence>MALSPEMKAAIAAELAEVKDLDVAAELASLNEPEEAEVAPQEVTPEVVPEAAPDLSALAAPADPNSIGSAINRGIDTMQSNIGGTIATVGELTGSDYLKDYGTQMAEENAQEASQYGTPDVRSFADIQDIPSIGSFLKNNISEALPSMGAVMAGGAAGAKAGSMFGAPGRMGGALIGSFLSSMGINVGALNNQMKELDPEGSNPWTAFLGGAGLSVLDTAGAGVIAAPFLKHIGKDGAYQMLVQSGLPKQTAIEAVTQAGKHAAVSGVAEGVTSGAQQALQDTIAYDAVGQVQRPEEFMDNLLTAAFAGSAMGVGGGAVSSGLNTMASNKDAAGSAHTDPNAPSAAPTASEMEPRGTIRKAWDAMGNEATALLEPLAKASPIAREFSETFRADMSGERASGKTIFEDQELQAGKWNTALDNIIEGKSNKEIRQIINDASMGVNTPEATALRDILNDVRDEASGRGGMSVGNIVNYMPFGLSRKKVESPEFLDDITPYFQDRQAAEDAVANWLAETSDDTRGNTAPEVTRLVTQNQTTGAWEVDPRYRIQGDPDTLRGRFAQSDAVPKYGQLEESRSFGSVPQEILNKYTLNESPKDLIQEIRDYFEGSSHRIAFTERFGINGEKANAMIASAVAEAQQNGKRVTKEEVDRMYDLVDAYNGMHGRIKDPNIKKLAAVVSGGLVLSRLPLAGLSTLTEFSIPFAKAGPMTALGAVLPTVGEVARQATRSVFSSIPKSETGRLMSDMNHTLASATSLMADRVGAEVFNQYTQKAVRGMFLVNGLSILTHVDRVFATETAKRVYQNNLMDLAAGLPFSSANGALKVAQLREMGVNVSSQADALRLVSPATPSEVLMANNVKTLAIRRFVDQTVLDPTFADKPMWMSNGNVQMFGLLKGYPAAYGNIILPMMRRRLSPHFTGSWTNAGMGAAGVAFTLGLMMSLGYIQDELRQMAKFGGSSREDTRSEEQRMMDVLMQQMPLQASMIYDMLTAYRRGTTPAEVLLGPVAGAATEGALAAGKTIASFNDDPSAGEIWKFLYKQTPARPFVAGMEAMEDALDL</sequence>
<protein>
    <recommendedName>
        <fullName evidence="5">Constituent protein</fullName>
    </recommendedName>
</protein>
<proteinExistence type="predicted"/>
<keyword evidence="2" id="KW-0472">Membrane</keyword>
<dbReference type="EMBL" id="KP233880">
    <property type="protein sequence ID" value="AJD82748.1"/>
    <property type="molecule type" value="Genomic_DNA"/>
</dbReference>
<evidence type="ECO:0000256" key="1">
    <source>
        <dbReference type="SAM" id="MobiDB-lite"/>
    </source>
</evidence>
<evidence type="ECO:0000313" key="3">
    <source>
        <dbReference type="EMBL" id="AJD82748.1"/>
    </source>
</evidence>
<evidence type="ECO:0000256" key="2">
    <source>
        <dbReference type="SAM" id="Phobius"/>
    </source>
</evidence>
<dbReference type="KEGG" id="vg:26637281"/>
<keyword evidence="4" id="KW-1185">Reference proteome</keyword>
<accession>A0A0B5A1I5</accession>
<dbReference type="Proteomes" id="UP000031719">
    <property type="component" value="Segment"/>
</dbReference>
<dbReference type="GeneID" id="26637281"/>
<organism evidence="3 4">
    <name type="scientific">Pseudomonas phage PhiCHU</name>
    <dbReference type="NCBI Taxonomy" id="1589273"/>
    <lineage>
        <taxon>Viruses</taxon>
        <taxon>Duplodnaviria</taxon>
        <taxon>Heunggongvirae</taxon>
        <taxon>Uroviricota</taxon>
        <taxon>Caudoviricetes</taxon>
        <taxon>Bruynoghevirus</taxon>
        <taxon>Bruynoghevirus CHU</taxon>
    </lineage>
</organism>
<keyword evidence="2" id="KW-1133">Transmembrane helix</keyword>
<evidence type="ECO:0008006" key="5">
    <source>
        <dbReference type="Google" id="ProtNLM"/>
    </source>
</evidence>
<name>A0A0B5A1I5_9CAUD</name>
<gene>
    <name evidence="3" type="ORF">PhiCHU_55</name>
</gene>
<evidence type="ECO:0000313" key="4">
    <source>
        <dbReference type="Proteomes" id="UP000031719"/>
    </source>
</evidence>
<feature type="transmembrane region" description="Helical" evidence="2">
    <location>
        <begin position="919"/>
        <end position="942"/>
    </location>
</feature>
<feature type="region of interest" description="Disordered" evidence="1">
    <location>
        <begin position="329"/>
        <end position="355"/>
    </location>
</feature>